<accession>A0A196SKI5</accession>
<gene>
    <name evidence="7" type="ORF">AV274_0709</name>
</gene>
<organism evidence="7 8">
    <name type="scientific">Blastocystis sp. subtype 1 (strain ATCC 50177 / NandII)</name>
    <dbReference type="NCBI Taxonomy" id="478820"/>
    <lineage>
        <taxon>Eukaryota</taxon>
        <taxon>Sar</taxon>
        <taxon>Stramenopiles</taxon>
        <taxon>Bigyra</taxon>
        <taxon>Opalozoa</taxon>
        <taxon>Opalinata</taxon>
        <taxon>Blastocystidae</taxon>
        <taxon>Blastocystis</taxon>
    </lineage>
</organism>
<feature type="compositionally biased region" description="Polar residues" evidence="5">
    <location>
        <begin position="223"/>
        <end position="235"/>
    </location>
</feature>
<keyword evidence="4" id="KW-0539">Nucleus</keyword>
<dbReference type="PANTHER" id="PTHR13112:SF0">
    <property type="entry name" value="FI21285P1"/>
    <property type="match status" value="1"/>
</dbReference>
<dbReference type="InterPro" id="IPR039722">
    <property type="entry name" value="Upf3"/>
</dbReference>
<dbReference type="InterPro" id="IPR005120">
    <property type="entry name" value="UPF3_dom"/>
</dbReference>
<dbReference type="EMBL" id="LXWW01000025">
    <property type="protein sequence ID" value="OAO17570.1"/>
    <property type="molecule type" value="Genomic_DNA"/>
</dbReference>
<dbReference type="PANTHER" id="PTHR13112">
    <property type="entry name" value="UPF3 REGULATOR OF NONSENSE TRANSCRIPTS-LIKE PROTEIN"/>
    <property type="match status" value="1"/>
</dbReference>
<dbReference type="Gene3D" id="3.30.70.330">
    <property type="match status" value="1"/>
</dbReference>
<dbReference type="STRING" id="478820.A0A196SKI5"/>
<dbReference type="GO" id="GO:0005737">
    <property type="term" value="C:cytoplasm"/>
    <property type="evidence" value="ECO:0007669"/>
    <property type="project" value="TreeGrafter"/>
</dbReference>
<dbReference type="OrthoDB" id="18087at2759"/>
<evidence type="ECO:0000313" key="7">
    <source>
        <dbReference type="EMBL" id="OAO17570.1"/>
    </source>
</evidence>
<proteinExistence type="inferred from homology"/>
<feature type="compositionally biased region" description="Low complexity" evidence="5">
    <location>
        <begin position="288"/>
        <end position="299"/>
    </location>
</feature>
<protein>
    <submittedName>
        <fullName evidence="7">AAA ATPase domain-containing protein</fullName>
    </submittedName>
</protein>
<dbReference type="Pfam" id="PF03467">
    <property type="entry name" value="Smg4_UPF3"/>
    <property type="match status" value="1"/>
</dbReference>
<feature type="region of interest" description="Disordered" evidence="5">
    <location>
        <begin position="288"/>
        <end position="307"/>
    </location>
</feature>
<feature type="domain" description="UPF3" evidence="6">
    <location>
        <begin position="9"/>
        <end position="140"/>
    </location>
</feature>
<dbReference type="InterPro" id="IPR012677">
    <property type="entry name" value="Nucleotide-bd_a/b_plait_sf"/>
</dbReference>
<keyword evidence="3" id="KW-0866">Nonsense-mediated mRNA decay</keyword>
<evidence type="ECO:0000259" key="6">
    <source>
        <dbReference type="Pfam" id="PF03467"/>
    </source>
</evidence>
<feature type="compositionally biased region" description="Basic and acidic residues" evidence="5">
    <location>
        <begin position="195"/>
        <end position="207"/>
    </location>
</feature>
<sequence>MSKQANSITTKVVVRLLPPAMTKEELLVILEQAGFVCMTDFTVLYYVQGKQLSLPYSRCYLRFQTTQRMNEFITKLDRSAIPNSEGKISVMVSPNQKWEYIVNKTSLNTLESDPDYQQFLEKEAEQYESDDENGDEKKFKPLDLPEEKLELVMDSSHESFMNMIRKKIGKELGPSQSKKKKSNSRARRAAARAKKISEAKKTSEAKKAAAVKLVVPPSEEAKQTVNREGTGNSASEVIAAPPPAQKTPIASPTPAVSAAPAVRIAPIPSVVPAVQVAPVVSVTPAAPAAPAVTTNTSNPRPIPQPKVLQKPIIRLPQIASRNK</sequence>
<dbReference type="SUPFAM" id="SSF54928">
    <property type="entry name" value="RNA-binding domain, RBD"/>
    <property type="match status" value="1"/>
</dbReference>
<feature type="region of interest" description="Disordered" evidence="5">
    <location>
        <begin position="167"/>
        <end position="253"/>
    </location>
</feature>
<reference evidence="7 8" key="1">
    <citation type="submission" date="2016-05" db="EMBL/GenBank/DDBJ databases">
        <title>Nuclear genome of Blastocystis sp. subtype 1 NandII.</title>
        <authorList>
            <person name="Gentekaki E."/>
            <person name="Curtis B."/>
            <person name="Stairs C."/>
            <person name="Eme L."/>
            <person name="Herman E."/>
            <person name="Klimes V."/>
            <person name="Arias M.C."/>
            <person name="Elias M."/>
            <person name="Hilliou F."/>
            <person name="Klute M."/>
            <person name="Malik S.-B."/>
            <person name="Pightling A."/>
            <person name="Rachubinski R."/>
            <person name="Salas D."/>
            <person name="Schlacht A."/>
            <person name="Suga H."/>
            <person name="Archibald J."/>
            <person name="Ball S.G."/>
            <person name="Clark G."/>
            <person name="Dacks J."/>
            <person name="Van Der Giezen M."/>
            <person name="Tsaousis A."/>
            <person name="Roger A."/>
        </authorList>
    </citation>
    <scope>NUCLEOTIDE SEQUENCE [LARGE SCALE GENOMIC DNA]</scope>
    <source>
        <strain evidence="8">ATCC 50177 / NandII</strain>
    </source>
</reference>
<comment type="similarity">
    <text evidence="2">Belongs to the RENT3 family.</text>
</comment>
<evidence type="ECO:0000256" key="4">
    <source>
        <dbReference type="ARBA" id="ARBA00023242"/>
    </source>
</evidence>
<dbReference type="GO" id="GO:0003729">
    <property type="term" value="F:mRNA binding"/>
    <property type="evidence" value="ECO:0007669"/>
    <property type="project" value="TreeGrafter"/>
</dbReference>
<evidence type="ECO:0000313" key="8">
    <source>
        <dbReference type="Proteomes" id="UP000078348"/>
    </source>
</evidence>
<dbReference type="Proteomes" id="UP000078348">
    <property type="component" value="Unassembled WGS sequence"/>
</dbReference>
<evidence type="ECO:0000256" key="1">
    <source>
        <dbReference type="ARBA" id="ARBA00004123"/>
    </source>
</evidence>
<dbReference type="AlphaFoldDB" id="A0A196SKI5"/>
<dbReference type="InterPro" id="IPR035979">
    <property type="entry name" value="RBD_domain_sf"/>
</dbReference>
<dbReference type="GO" id="GO:0045727">
    <property type="term" value="P:positive regulation of translation"/>
    <property type="evidence" value="ECO:0007669"/>
    <property type="project" value="TreeGrafter"/>
</dbReference>
<evidence type="ECO:0000256" key="5">
    <source>
        <dbReference type="SAM" id="MobiDB-lite"/>
    </source>
</evidence>
<dbReference type="GO" id="GO:0005730">
    <property type="term" value="C:nucleolus"/>
    <property type="evidence" value="ECO:0007669"/>
    <property type="project" value="TreeGrafter"/>
</dbReference>
<evidence type="ECO:0000256" key="3">
    <source>
        <dbReference type="ARBA" id="ARBA00023161"/>
    </source>
</evidence>
<evidence type="ECO:0000256" key="2">
    <source>
        <dbReference type="ARBA" id="ARBA00005991"/>
    </source>
</evidence>
<dbReference type="GO" id="GO:0000184">
    <property type="term" value="P:nuclear-transcribed mRNA catabolic process, nonsense-mediated decay"/>
    <property type="evidence" value="ECO:0007669"/>
    <property type="project" value="UniProtKB-KW"/>
</dbReference>
<comment type="caution">
    <text evidence="7">The sequence shown here is derived from an EMBL/GenBank/DDBJ whole genome shotgun (WGS) entry which is preliminary data.</text>
</comment>
<name>A0A196SKI5_BLAHN</name>
<comment type="subcellular location">
    <subcellularLocation>
        <location evidence="1">Nucleus</location>
    </subcellularLocation>
</comment>
<keyword evidence="8" id="KW-1185">Reference proteome</keyword>
<feature type="compositionally biased region" description="Basic residues" evidence="5">
    <location>
        <begin position="177"/>
        <end position="194"/>
    </location>
</feature>